<dbReference type="PRINTS" id="PR00412">
    <property type="entry name" value="EPOXHYDRLASE"/>
</dbReference>
<dbReference type="PANTHER" id="PTHR43798:SF33">
    <property type="entry name" value="HYDROLASE, PUTATIVE (AFU_ORTHOLOGUE AFUA_2G14860)-RELATED"/>
    <property type="match status" value="1"/>
</dbReference>
<evidence type="ECO:0000313" key="2">
    <source>
        <dbReference type="EMBL" id="KAJ7339005.1"/>
    </source>
</evidence>
<evidence type="ECO:0000313" key="3">
    <source>
        <dbReference type="Proteomes" id="UP001218218"/>
    </source>
</evidence>
<name>A0AAD6ZTB2_9AGAR</name>
<proteinExistence type="predicted"/>
<dbReference type="Gene3D" id="3.40.50.1820">
    <property type="entry name" value="alpha/beta hydrolase"/>
    <property type="match status" value="1"/>
</dbReference>
<dbReference type="InterPro" id="IPR029058">
    <property type="entry name" value="AB_hydrolase_fold"/>
</dbReference>
<organism evidence="2 3">
    <name type="scientific">Mycena albidolilacea</name>
    <dbReference type="NCBI Taxonomy" id="1033008"/>
    <lineage>
        <taxon>Eukaryota</taxon>
        <taxon>Fungi</taxon>
        <taxon>Dikarya</taxon>
        <taxon>Basidiomycota</taxon>
        <taxon>Agaricomycotina</taxon>
        <taxon>Agaricomycetes</taxon>
        <taxon>Agaricomycetidae</taxon>
        <taxon>Agaricales</taxon>
        <taxon>Marasmiineae</taxon>
        <taxon>Mycenaceae</taxon>
        <taxon>Mycena</taxon>
    </lineage>
</organism>
<keyword evidence="3" id="KW-1185">Reference proteome</keyword>
<dbReference type="Pfam" id="PF00561">
    <property type="entry name" value="Abhydrolase_1"/>
    <property type="match status" value="1"/>
</dbReference>
<sequence length="188" mass="20699">MGQTRHKQVKTQRGFTYSYSASLAASGKPTLLFVHGFPAGSFLWRRQVPFFQQLGYGLIVPDLLGYGETDKPTDLTVYVGSGHAQDLVDILDAEGVEQVVAIGHDWGVMPVSRLINYHPERIAACSFLAGGYAPPLALGSDRISQHAQIKQAVGYDVWAYMRFLVQPDAAAIIEEHIDSFISLIYPET</sequence>
<dbReference type="InterPro" id="IPR050266">
    <property type="entry name" value="AB_hydrolase_sf"/>
</dbReference>
<reference evidence="2" key="1">
    <citation type="submission" date="2023-03" db="EMBL/GenBank/DDBJ databases">
        <title>Massive genome expansion in bonnet fungi (Mycena s.s.) driven by repeated elements and novel gene families across ecological guilds.</title>
        <authorList>
            <consortium name="Lawrence Berkeley National Laboratory"/>
            <person name="Harder C.B."/>
            <person name="Miyauchi S."/>
            <person name="Viragh M."/>
            <person name="Kuo A."/>
            <person name="Thoen E."/>
            <person name="Andreopoulos B."/>
            <person name="Lu D."/>
            <person name="Skrede I."/>
            <person name="Drula E."/>
            <person name="Henrissat B."/>
            <person name="Morin E."/>
            <person name="Kohler A."/>
            <person name="Barry K."/>
            <person name="LaButti K."/>
            <person name="Morin E."/>
            <person name="Salamov A."/>
            <person name="Lipzen A."/>
            <person name="Mereny Z."/>
            <person name="Hegedus B."/>
            <person name="Baldrian P."/>
            <person name="Stursova M."/>
            <person name="Weitz H."/>
            <person name="Taylor A."/>
            <person name="Grigoriev I.V."/>
            <person name="Nagy L.G."/>
            <person name="Martin F."/>
            <person name="Kauserud H."/>
        </authorList>
    </citation>
    <scope>NUCLEOTIDE SEQUENCE</scope>
    <source>
        <strain evidence="2">CBHHK002</strain>
    </source>
</reference>
<evidence type="ECO:0000259" key="1">
    <source>
        <dbReference type="Pfam" id="PF00561"/>
    </source>
</evidence>
<dbReference type="EMBL" id="JARIHO010000028">
    <property type="protein sequence ID" value="KAJ7339005.1"/>
    <property type="molecule type" value="Genomic_DNA"/>
</dbReference>
<dbReference type="AlphaFoldDB" id="A0AAD6ZTB2"/>
<keyword evidence="2" id="KW-0378">Hydrolase</keyword>
<dbReference type="Proteomes" id="UP001218218">
    <property type="component" value="Unassembled WGS sequence"/>
</dbReference>
<accession>A0AAD6ZTB2</accession>
<dbReference type="InterPro" id="IPR000639">
    <property type="entry name" value="Epox_hydrolase-like"/>
</dbReference>
<feature type="non-terminal residue" evidence="2">
    <location>
        <position position="1"/>
    </location>
</feature>
<dbReference type="GO" id="GO:0046464">
    <property type="term" value="P:acylglycerol catabolic process"/>
    <property type="evidence" value="ECO:0007669"/>
    <property type="project" value="TreeGrafter"/>
</dbReference>
<dbReference type="PANTHER" id="PTHR43798">
    <property type="entry name" value="MONOACYLGLYCEROL LIPASE"/>
    <property type="match status" value="1"/>
</dbReference>
<dbReference type="GO" id="GO:0047372">
    <property type="term" value="F:monoacylglycerol lipase activity"/>
    <property type="evidence" value="ECO:0007669"/>
    <property type="project" value="TreeGrafter"/>
</dbReference>
<feature type="domain" description="AB hydrolase-1" evidence="1">
    <location>
        <begin position="29"/>
        <end position="139"/>
    </location>
</feature>
<comment type="caution">
    <text evidence="2">The sequence shown here is derived from an EMBL/GenBank/DDBJ whole genome shotgun (WGS) entry which is preliminary data.</text>
</comment>
<dbReference type="InterPro" id="IPR000073">
    <property type="entry name" value="AB_hydrolase_1"/>
</dbReference>
<dbReference type="GO" id="GO:0016020">
    <property type="term" value="C:membrane"/>
    <property type="evidence" value="ECO:0007669"/>
    <property type="project" value="TreeGrafter"/>
</dbReference>
<protein>
    <submittedName>
        <fullName evidence="2">Alpha/Beta hydrolase protein</fullName>
    </submittedName>
</protein>
<gene>
    <name evidence="2" type="ORF">DFH08DRAFT_249191</name>
</gene>
<dbReference type="SUPFAM" id="SSF53474">
    <property type="entry name" value="alpha/beta-Hydrolases"/>
    <property type="match status" value="1"/>
</dbReference>